<feature type="region of interest" description="Disordered" evidence="1">
    <location>
        <begin position="1"/>
        <end position="23"/>
    </location>
</feature>
<gene>
    <name evidence="2" type="ORF">MBAV_005505</name>
</gene>
<evidence type="ECO:0000313" key="2">
    <source>
        <dbReference type="EMBL" id="KJU82303.1"/>
    </source>
</evidence>
<protein>
    <submittedName>
        <fullName evidence="2">Uncharacterized protein</fullName>
    </submittedName>
</protein>
<comment type="caution">
    <text evidence="2">The sequence shown here is derived from an EMBL/GenBank/DDBJ whole genome shotgun (WGS) entry which is preliminary data.</text>
</comment>
<reference evidence="2 3" key="1">
    <citation type="submission" date="2015-02" db="EMBL/GenBank/DDBJ databases">
        <title>Single-cell genomics of uncultivated deep-branching MTB reveals a conserved set of magnetosome genes.</title>
        <authorList>
            <person name="Kolinko S."/>
            <person name="Richter M."/>
            <person name="Glockner F.O."/>
            <person name="Brachmann A."/>
            <person name="Schuler D."/>
        </authorList>
    </citation>
    <scope>NUCLEOTIDE SEQUENCE [LARGE SCALE GENOMIC DNA]</scope>
    <source>
        <strain evidence="2">TM-1</strain>
    </source>
</reference>
<evidence type="ECO:0000313" key="3">
    <source>
        <dbReference type="Proteomes" id="UP000033423"/>
    </source>
</evidence>
<proteinExistence type="predicted"/>
<name>A0A0F3GNR0_9BACT</name>
<sequence length="69" mass="7826">MHSSQEKKKERTRPVKALTTGYNESNQEIKTEVNQEEVIFVCNSEKSAERVGRAMSHLIELCGGKTDPF</sequence>
<dbReference type="EMBL" id="LACI01002372">
    <property type="protein sequence ID" value="KJU82303.1"/>
    <property type="molecule type" value="Genomic_DNA"/>
</dbReference>
<dbReference type="Proteomes" id="UP000033423">
    <property type="component" value="Unassembled WGS sequence"/>
</dbReference>
<dbReference type="AlphaFoldDB" id="A0A0F3GNR0"/>
<feature type="compositionally biased region" description="Basic and acidic residues" evidence="1">
    <location>
        <begin position="1"/>
        <end position="13"/>
    </location>
</feature>
<keyword evidence="3" id="KW-1185">Reference proteome</keyword>
<evidence type="ECO:0000256" key="1">
    <source>
        <dbReference type="SAM" id="MobiDB-lite"/>
    </source>
</evidence>
<organism evidence="2 3">
    <name type="scientific">Candidatus Magnetobacterium bavaricum</name>
    <dbReference type="NCBI Taxonomy" id="29290"/>
    <lineage>
        <taxon>Bacteria</taxon>
        <taxon>Pseudomonadati</taxon>
        <taxon>Nitrospirota</taxon>
        <taxon>Thermodesulfovibrionia</taxon>
        <taxon>Thermodesulfovibrionales</taxon>
        <taxon>Candidatus Magnetobacteriaceae</taxon>
        <taxon>Candidatus Magnetobacterium</taxon>
    </lineage>
</organism>
<accession>A0A0F3GNR0</accession>